<evidence type="ECO:0000313" key="1">
    <source>
        <dbReference type="EMBL" id="KMT58654.1"/>
    </source>
</evidence>
<dbReference type="InterPro" id="IPR046237">
    <property type="entry name" value="DUF6270"/>
</dbReference>
<evidence type="ECO:0000313" key="2">
    <source>
        <dbReference type="Proteomes" id="UP000052258"/>
    </source>
</evidence>
<dbReference type="OrthoDB" id="2005670at2"/>
<gene>
    <name evidence="1" type="ORF">X560_2066</name>
</gene>
<dbReference type="EMBL" id="AZHO01000025">
    <property type="protein sequence ID" value="KMT58654.1"/>
    <property type="molecule type" value="Genomic_DNA"/>
</dbReference>
<accession>A0A0J8GCF2</accession>
<organism evidence="1 2">
    <name type="scientific">Listeria fleischmannii 1991</name>
    <dbReference type="NCBI Taxonomy" id="1430899"/>
    <lineage>
        <taxon>Bacteria</taxon>
        <taxon>Bacillati</taxon>
        <taxon>Bacillota</taxon>
        <taxon>Bacilli</taxon>
        <taxon>Bacillales</taxon>
        <taxon>Listeriaceae</taxon>
        <taxon>Listeria</taxon>
    </lineage>
</organism>
<protein>
    <submittedName>
        <fullName evidence="1">Uncharacterized protein</fullName>
    </submittedName>
</protein>
<proteinExistence type="predicted"/>
<dbReference type="Pfam" id="PF19786">
    <property type="entry name" value="DUF6270"/>
    <property type="match status" value="1"/>
</dbReference>
<dbReference type="PATRIC" id="fig|1430899.3.peg.2116"/>
<sequence length="255" mass="30032">MVQKIGVVGTCFSRNFLNSSAYFNPGYKTHYQVSFTQFHSSFIALMTDPFSFQIENYKDIPSEKKPFVKTDFEKSFFQALEKEQPDFLLIDLYTDALKETAFVSDHQAITISPIIEQSQIRNDLPIKKIISQTDWPLFLAYWMDAIERFKEAISPYLREEQLILNCGKLTTRYLDSGGKAQPYKNVSKLEQYNRVWRELDRCFLTVFKKAKVINMLEEKYIGDVRYPFGHSVSHYESAYYKKLYQKFKEVTGCYE</sequence>
<name>A0A0J8GCF2_9LIST</name>
<dbReference type="RefSeq" id="WP_059140161.1">
    <property type="nucleotide sequence ID" value="NZ_KQ130618.1"/>
</dbReference>
<keyword evidence="2" id="KW-1185">Reference proteome</keyword>
<dbReference type="Proteomes" id="UP000052258">
    <property type="component" value="Unassembled WGS sequence"/>
</dbReference>
<reference evidence="1 2" key="1">
    <citation type="journal article" date="2015" name="Genome Biol. Evol.">
        <title>Comparative Genomics of Listeria Sensu Lato: Genus-Wide Differences in Evolutionary Dynamics and the Progressive Gain of Complex, Potentially Pathogenicity-Related Traits through Lateral Gene Transfer.</title>
        <authorList>
            <person name="Chiara M."/>
            <person name="Caruso M."/>
            <person name="D'Erchia A.M."/>
            <person name="Manzari C."/>
            <person name="Fraccalvieri R."/>
            <person name="Goffredo E."/>
            <person name="Latorre L."/>
            <person name="Miccolupo A."/>
            <person name="Padalino I."/>
            <person name="Santagada G."/>
            <person name="Chiocco D."/>
            <person name="Pesole G."/>
            <person name="Horner D.S."/>
            <person name="Parisi A."/>
        </authorList>
    </citation>
    <scope>NUCLEOTIDE SEQUENCE [LARGE SCALE GENOMIC DNA]</scope>
    <source>
        <strain evidence="1 2">1991</strain>
    </source>
</reference>
<dbReference type="AlphaFoldDB" id="A0A0J8GCF2"/>
<comment type="caution">
    <text evidence="1">The sequence shown here is derived from an EMBL/GenBank/DDBJ whole genome shotgun (WGS) entry which is preliminary data.</text>
</comment>